<dbReference type="STRING" id="1391654.AKJ09_07781"/>
<proteinExistence type="predicted"/>
<protein>
    <recommendedName>
        <fullName evidence="3">Type IV fimbrial biogenesis protein PilY1</fullName>
    </recommendedName>
</protein>
<evidence type="ECO:0008006" key="3">
    <source>
        <dbReference type="Google" id="ProtNLM"/>
    </source>
</evidence>
<evidence type="ECO:0000313" key="1">
    <source>
        <dbReference type="EMBL" id="AKV01118.1"/>
    </source>
</evidence>
<dbReference type="Proteomes" id="UP000064967">
    <property type="component" value="Chromosome"/>
</dbReference>
<dbReference type="KEGG" id="llu:AKJ09_07781"/>
<gene>
    <name evidence="1" type="ORF">AKJ09_07781</name>
</gene>
<accession>A0A0K1Q5V5</accession>
<dbReference type="SMART" id="SM00706">
    <property type="entry name" value="TECPR"/>
    <property type="match status" value="3"/>
</dbReference>
<dbReference type="EMBL" id="CP012333">
    <property type="protein sequence ID" value="AKV01118.1"/>
    <property type="molecule type" value="Genomic_DNA"/>
</dbReference>
<organism evidence="1 2">
    <name type="scientific">Labilithrix luteola</name>
    <dbReference type="NCBI Taxonomy" id="1391654"/>
    <lineage>
        <taxon>Bacteria</taxon>
        <taxon>Pseudomonadati</taxon>
        <taxon>Myxococcota</taxon>
        <taxon>Polyangia</taxon>
        <taxon>Polyangiales</taxon>
        <taxon>Labilitrichaceae</taxon>
        <taxon>Labilithrix</taxon>
    </lineage>
</organism>
<reference evidence="1 2" key="1">
    <citation type="submission" date="2015-08" db="EMBL/GenBank/DDBJ databases">
        <authorList>
            <person name="Babu N.S."/>
            <person name="Beckwith C.J."/>
            <person name="Beseler K.G."/>
            <person name="Brison A."/>
            <person name="Carone J.V."/>
            <person name="Caskin T.P."/>
            <person name="Diamond M."/>
            <person name="Durham M.E."/>
            <person name="Foxe J.M."/>
            <person name="Go M."/>
            <person name="Henderson B.A."/>
            <person name="Jones I.B."/>
            <person name="McGettigan J.A."/>
            <person name="Micheletti S.J."/>
            <person name="Nasrallah M.E."/>
            <person name="Ortiz D."/>
            <person name="Piller C.R."/>
            <person name="Privatt S.R."/>
            <person name="Schneider S.L."/>
            <person name="Sharp S."/>
            <person name="Smith T.C."/>
            <person name="Stanton J.D."/>
            <person name="Ullery H.E."/>
            <person name="Wilson R.J."/>
            <person name="Serrano M.G."/>
            <person name="Buck G."/>
            <person name="Lee V."/>
            <person name="Wang Y."/>
            <person name="Carvalho R."/>
            <person name="Voegtly L."/>
            <person name="Shi R."/>
            <person name="Duckworth R."/>
            <person name="Johnson A."/>
            <person name="Loviza R."/>
            <person name="Walstead R."/>
            <person name="Shah Z."/>
            <person name="Kiflezghi M."/>
            <person name="Wade K."/>
            <person name="Ball S.L."/>
            <person name="Bradley K.W."/>
            <person name="Asai D.J."/>
            <person name="Bowman C.A."/>
            <person name="Russell D.A."/>
            <person name="Pope W.H."/>
            <person name="Jacobs-Sera D."/>
            <person name="Hendrix R.W."/>
            <person name="Hatfull G.F."/>
        </authorList>
    </citation>
    <scope>NUCLEOTIDE SEQUENCE [LARGE SCALE GENOMIC DNA]</scope>
    <source>
        <strain evidence="1 2">DSM 27648</strain>
    </source>
</reference>
<name>A0A0K1Q5V5_9BACT</name>
<dbReference type="AlphaFoldDB" id="A0A0K1Q5V5"/>
<evidence type="ECO:0000313" key="2">
    <source>
        <dbReference type="Proteomes" id="UP000064967"/>
    </source>
</evidence>
<keyword evidence="2" id="KW-1185">Reference proteome</keyword>
<sequence>MSTACALNALAACANNDAGASDTAPADVHTVPVPTPDAGADVAIADASPCADSSSDACVTTLDCATVDFCSSPFPAARVISLNSIWGSAADDVWAVGTHGAIFHSDGGPFVALASGTSDVYFSVWGTGREDVWTVNAKVPLHSTGFQNGSATFTPQPGSSWVASGASSGRIWGGVSTSASNVWLVGDPSSRFGASSSFWRLGADADGGAAWKAGNICPPDQFYCSGSARSLWGTDEANVWAVGNAGYGYRVDDAAAGHWKQLDTKTSADLRGVWGSSPNDVWAVGSRGTIIHSTGNDVWKVVESPTSRTLRAIWGSGPSDVWAVGDAGTVVHYDGQSWAAGTIGLTPSDAPSDLLGIWGSGPDDVWIVGDGLILHRTAMSRRHS</sequence>
<dbReference type="InterPro" id="IPR006624">
    <property type="entry name" value="Beta-propeller_rpt_TECPR"/>
</dbReference>